<feature type="region of interest" description="Disordered" evidence="1">
    <location>
        <begin position="491"/>
        <end position="557"/>
    </location>
</feature>
<feature type="compositionally biased region" description="Acidic residues" evidence="1">
    <location>
        <begin position="537"/>
        <end position="557"/>
    </location>
</feature>
<dbReference type="InterPro" id="IPR019327">
    <property type="entry name" value="WKF"/>
</dbReference>
<feature type="compositionally biased region" description="Low complexity" evidence="1">
    <location>
        <begin position="527"/>
        <end position="536"/>
    </location>
</feature>
<feature type="compositionally biased region" description="Low complexity" evidence="1">
    <location>
        <begin position="448"/>
        <end position="459"/>
    </location>
</feature>
<feature type="compositionally biased region" description="Polar residues" evidence="1">
    <location>
        <begin position="52"/>
        <end position="75"/>
    </location>
</feature>
<organism evidence="3 4">
    <name type="scientific">Aureobasidium melanogenum</name>
    <name type="common">Aureobasidium pullulans var. melanogenum</name>
    <dbReference type="NCBI Taxonomy" id="46634"/>
    <lineage>
        <taxon>Eukaryota</taxon>
        <taxon>Fungi</taxon>
        <taxon>Dikarya</taxon>
        <taxon>Ascomycota</taxon>
        <taxon>Pezizomycotina</taxon>
        <taxon>Dothideomycetes</taxon>
        <taxon>Dothideomycetidae</taxon>
        <taxon>Dothideales</taxon>
        <taxon>Saccotheciaceae</taxon>
        <taxon>Aureobasidium</taxon>
    </lineage>
</organism>
<feature type="compositionally biased region" description="Basic and acidic residues" evidence="1">
    <location>
        <begin position="149"/>
        <end position="158"/>
    </location>
</feature>
<feature type="region of interest" description="Disordered" evidence="1">
    <location>
        <begin position="15"/>
        <end position="118"/>
    </location>
</feature>
<sequence>MTEQRVPAWKRLGLSLTNAKDTAPLPASPATSTKRSRDDTDTPKGSKKQRLEQSQNGANVSSPAQKQLQPSSVAPISSPMPSRLRASPEKSILATPNSKQGHRKSVVFSNDTKKQDGDSAQTYFQAWANDELEYYAQKAAAYDAAEAAKAAEKNKIEESTNSTSTQPEVTQEADLTSTSANKEDKSVVKEEKKKAKKEKKEKQEKKEDQPTTNKDDTPQTTSETEIPTVKKVKVRTPKDNANKPVPDYVRYLEQYHNDRTSWKFNKSKQNDLLKNIWNIYRVPPSCNEALIEYLDGLQGAAARQRLRQAAQSANIDIVSFIRSEIPEVKDEPMETAEARKAAYDTALERQKEILRKNGIDPEPEKTKVIQEQKDYDVRVQVVWNTMNKGESQPVARATPVVKEETKVETARAMRKKRKSRTDVSSSESSDSSSSDSDSESDSDDSEESNSSSSSSSSSESDSDDEKPAKKKAKIAKLKAELKIAKLEAELAKAKATKAKSPKSTKAKSTKGKKKAESDSSESESSDSDSGSSSSSDDSSESESESSSEDSSSDSDSD</sequence>
<accession>A0A9P8DZ17</accession>
<name>A0A9P8DZ17_AURME</name>
<comment type="caution">
    <text evidence="3">The sequence shown here is derived from an EMBL/GenBank/DDBJ whole genome shotgun (WGS) entry which is preliminary data.</text>
</comment>
<feature type="non-terminal residue" evidence="3">
    <location>
        <position position="557"/>
    </location>
</feature>
<gene>
    <name evidence="3" type="ORF">KCU76_g18028</name>
</gene>
<feature type="compositionally biased region" description="Acidic residues" evidence="1">
    <location>
        <begin position="436"/>
        <end position="447"/>
    </location>
</feature>
<dbReference type="EMBL" id="JAHFXF010001515">
    <property type="protein sequence ID" value="KAG9666313.1"/>
    <property type="molecule type" value="Genomic_DNA"/>
</dbReference>
<dbReference type="PANTHER" id="PTHR22306">
    <property type="entry name" value="CHROMOSOME 7 OPEN READING FRAME 50"/>
    <property type="match status" value="1"/>
</dbReference>
<dbReference type="Pfam" id="PF10180">
    <property type="entry name" value="WKF"/>
    <property type="match status" value="1"/>
</dbReference>
<reference evidence="3" key="1">
    <citation type="journal article" date="2021" name="J Fungi (Basel)">
        <title>Virulence traits and population genomics of the black yeast Aureobasidium melanogenum.</title>
        <authorList>
            <person name="Cernosa A."/>
            <person name="Sun X."/>
            <person name="Gostincar C."/>
            <person name="Fang C."/>
            <person name="Gunde-Cimerman N."/>
            <person name="Song Z."/>
        </authorList>
    </citation>
    <scope>NUCLEOTIDE SEQUENCE</scope>
    <source>
        <strain evidence="3">EXF-9911</strain>
    </source>
</reference>
<evidence type="ECO:0000313" key="3">
    <source>
        <dbReference type="EMBL" id="KAG9666313.1"/>
    </source>
</evidence>
<feature type="region of interest" description="Disordered" evidence="1">
    <location>
        <begin position="390"/>
        <end position="472"/>
    </location>
</feature>
<evidence type="ECO:0000256" key="1">
    <source>
        <dbReference type="SAM" id="MobiDB-lite"/>
    </source>
</evidence>
<reference evidence="3" key="2">
    <citation type="submission" date="2021-08" db="EMBL/GenBank/DDBJ databases">
        <authorList>
            <person name="Gostincar C."/>
            <person name="Sun X."/>
            <person name="Song Z."/>
            <person name="Gunde-Cimerman N."/>
        </authorList>
    </citation>
    <scope>NUCLEOTIDE SEQUENCE</scope>
    <source>
        <strain evidence="3">EXF-9911</strain>
    </source>
</reference>
<dbReference type="PANTHER" id="PTHR22306:SF2">
    <property type="entry name" value="CHROMOSOME 7 OPEN READING FRAME 50"/>
    <property type="match status" value="1"/>
</dbReference>
<proteinExistence type="predicted"/>
<protein>
    <recommendedName>
        <fullName evidence="2">WKF domain-containing protein</fullName>
    </recommendedName>
</protein>
<evidence type="ECO:0000313" key="4">
    <source>
        <dbReference type="Proteomes" id="UP000779574"/>
    </source>
</evidence>
<dbReference type="Proteomes" id="UP000779574">
    <property type="component" value="Unassembled WGS sequence"/>
</dbReference>
<feature type="compositionally biased region" description="Basic and acidic residues" evidence="1">
    <location>
        <begin position="401"/>
        <end position="411"/>
    </location>
</feature>
<feature type="domain" description="WKF" evidence="2">
    <location>
        <begin position="250"/>
        <end position="312"/>
    </location>
</feature>
<dbReference type="OrthoDB" id="10261563at2759"/>
<dbReference type="AlphaFoldDB" id="A0A9P8DZ17"/>
<feature type="compositionally biased region" description="Low complexity" evidence="1">
    <location>
        <begin position="424"/>
        <end position="435"/>
    </location>
</feature>
<feature type="region of interest" description="Disordered" evidence="1">
    <location>
        <begin position="143"/>
        <end position="242"/>
    </location>
</feature>
<evidence type="ECO:0000259" key="2">
    <source>
        <dbReference type="Pfam" id="PF10180"/>
    </source>
</evidence>
<feature type="compositionally biased region" description="Polar residues" evidence="1">
    <location>
        <begin position="159"/>
        <end position="180"/>
    </location>
</feature>
<feature type="compositionally biased region" description="Basic and acidic residues" evidence="1">
    <location>
        <begin position="181"/>
        <end position="217"/>
    </location>
</feature>
<feature type="compositionally biased region" description="Basic residues" evidence="1">
    <location>
        <begin position="494"/>
        <end position="513"/>
    </location>
</feature>
<feature type="compositionally biased region" description="Basic and acidic residues" evidence="1">
    <location>
        <begin position="35"/>
        <end position="44"/>
    </location>
</feature>